<keyword evidence="2 5" id="KW-0489">Methyltransferase</keyword>
<keyword evidence="4 5" id="KW-0949">S-adenosyl-L-methionine</keyword>
<keyword evidence="6" id="KW-0830">Ubiquinone</keyword>
<reference evidence="6 7" key="1">
    <citation type="submission" date="2020-10" db="EMBL/GenBank/DDBJ databases">
        <title>Wide distribution of Phycisphaera-like planctomycetes from WD2101 soil group in peatlands and genome analysis of the first cultivated representative.</title>
        <authorList>
            <person name="Dedysh S.N."/>
            <person name="Beletsky A.V."/>
            <person name="Ivanova A."/>
            <person name="Kulichevskaya I.S."/>
            <person name="Suzina N.E."/>
            <person name="Philippov D.A."/>
            <person name="Rakitin A.L."/>
            <person name="Mardanov A.V."/>
            <person name="Ravin N.V."/>
        </authorList>
    </citation>
    <scope>NUCLEOTIDE SEQUENCE [LARGE SCALE GENOMIC DNA]</scope>
    <source>
        <strain evidence="6 7">M1803</strain>
    </source>
</reference>
<dbReference type="EMBL" id="CP063458">
    <property type="protein sequence ID" value="QOV87888.1"/>
    <property type="molecule type" value="Genomic_DNA"/>
</dbReference>
<evidence type="ECO:0000313" key="7">
    <source>
        <dbReference type="Proteomes" id="UP000593765"/>
    </source>
</evidence>
<dbReference type="GO" id="GO:0009234">
    <property type="term" value="P:menaquinone biosynthetic process"/>
    <property type="evidence" value="ECO:0007669"/>
    <property type="project" value="UniProtKB-UniRule"/>
</dbReference>
<evidence type="ECO:0000313" key="6">
    <source>
        <dbReference type="EMBL" id="QOV87888.1"/>
    </source>
</evidence>
<dbReference type="KEGG" id="hbs:IPV69_16565"/>
<name>A0A7M2WQV9_9BACT</name>
<dbReference type="PANTHER" id="PTHR43591:SF24">
    <property type="entry name" value="2-METHOXY-6-POLYPRENYL-1,4-BENZOQUINOL METHYLASE, MITOCHONDRIAL"/>
    <property type="match status" value="1"/>
</dbReference>
<evidence type="ECO:0000256" key="4">
    <source>
        <dbReference type="ARBA" id="ARBA00022691"/>
    </source>
</evidence>
<dbReference type="GO" id="GO:0043770">
    <property type="term" value="F:demethylmenaquinone methyltransferase activity"/>
    <property type="evidence" value="ECO:0007669"/>
    <property type="project" value="UniProtKB-UniRule"/>
</dbReference>
<evidence type="ECO:0000256" key="2">
    <source>
        <dbReference type="ARBA" id="ARBA00022603"/>
    </source>
</evidence>
<comment type="function">
    <text evidence="5">Methyltransferase required for the conversion of demethylmenaquinol (DMKH2) to menaquinol (MKH2).</text>
</comment>
<keyword evidence="7" id="KW-1185">Reference proteome</keyword>
<evidence type="ECO:0000256" key="3">
    <source>
        <dbReference type="ARBA" id="ARBA00022679"/>
    </source>
</evidence>
<organism evidence="6 7">
    <name type="scientific">Humisphaera borealis</name>
    <dbReference type="NCBI Taxonomy" id="2807512"/>
    <lineage>
        <taxon>Bacteria</taxon>
        <taxon>Pseudomonadati</taxon>
        <taxon>Planctomycetota</taxon>
        <taxon>Phycisphaerae</taxon>
        <taxon>Tepidisphaerales</taxon>
        <taxon>Tepidisphaeraceae</taxon>
        <taxon>Humisphaera</taxon>
    </lineage>
</organism>
<dbReference type="SUPFAM" id="SSF53335">
    <property type="entry name" value="S-adenosyl-L-methionine-dependent methyltransferases"/>
    <property type="match status" value="1"/>
</dbReference>
<dbReference type="Proteomes" id="UP000593765">
    <property type="component" value="Chromosome"/>
</dbReference>
<dbReference type="GO" id="GO:0032259">
    <property type="term" value="P:methylation"/>
    <property type="evidence" value="ECO:0007669"/>
    <property type="project" value="UniProtKB-KW"/>
</dbReference>
<dbReference type="HAMAP" id="MF_01813">
    <property type="entry name" value="MenG_UbiE_methyltr"/>
    <property type="match status" value="1"/>
</dbReference>
<dbReference type="EC" id="2.1.1.163" evidence="5"/>
<feature type="binding site" evidence="5">
    <location>
        <position position="118"/>
    </location>
    <ligand>
        <name>S-adenosyl-L-methionine</name>
        <dbReference type="ChEBI" id="CHEBI:59789"/>
    </ligand>
</feature>
<keyword evidence="1 5" id="KW-0474">Menaquinone biosynthesis</keyword>
<dbReference type="InterPro" id="IPR004033">
    <property type="entry name" value="UbiE/COQ5_MeTrFase"/>
</dbReference>
<sequence length="287" mass="31456">MTSTPPQPAPSTGSTAVAWDDNLLQNPHAVADKQKRVQRMFAAIAPSYDLNNRVHSLWVDQYWRRKAVKLSNLTPTDRVVDVACGTGDLTLKYANGLYSVAARTGSDGPREGQIVGIDYTFEMLPIARLKAGAASAPVRSHPAPTFLGSTTRFLNGDAQRLPLPDASADVVSIAFGIRNVADPAKAIREFYRVLRPGGRLIILEFSLPTNPVLRGLYNFYFRQILPRTATLISGDKSGAYKYLPESVNTFIGRDQMRGMMNDAGFTDISQHAMTFGVCICYRGVKKA</sequence>
<gene>
    <name evidence="5" type="primary">menG</name>
    <name evidence="6" type="ORF">IPV69_16565</name>
</gene>
<dbReference type="PANTHER" id="PTHR43591">
    <property type="entry name" value="METHYLTRANSFERASE"/>
    <property type="match status" value="1"/>
</dbReference>
<comment type="similarity">
    <text evidence="5">Belongs to the class I-like SAM-binding methyltransferase superfamily. MenG/UbiE family.</text>
</comment>
<dbReference type="AlphaFoldDB" id="A0A7M2WQV9"/>
<dbReference type="RefSeq" id="WP_206290803.1">
    <property type="nucleotide sequence ID" value="NZ_CP063458.1"/>
</dbReference>
<comment type="caution">
    <text evidence="5">Lacks conserved residue(s) required for the propagation of feature annotation.</text>
</comment>
<evidence type="ECO:0000256" key="1">
    <source>
        <dbReference type="ARBA" id="ARBA00022428"/>
    </source>
</evidence>
<protein>
    <recommendedName>
        <fullName evidence="5">Demethylmenaquinone methyltransferase</fullName>
        <ecNumber evidence="5">2.1.1.163</ecNumber>
    </recommendedName>
</protein>
<evidence type="ECO:0000256" key="5">
    <source>
        <dbReference type="HAMAP-Rule" id="MF_01813"/>
    </source>
</evidence>
<dbReference type="InterPro" id="IPR023576">
    <property type="entry name" value="UbiE/COQ5_MeTrFase_CS"/>
</dbReference>
<dbReference type="Pfam" id="PF01209">
    <property type="entry name" value="Ubie_methyltran"/>
    <property type="match status" value="1"/>
</dbReference>
<accession>A0A7M2WQV9</accession>
<feature type="binding site" evidence="5">
    <location>
        <position position="86"/>
    </location>
    <ligand>
        <name>S-adenosyl-L-methionine</name>
        <dbReference type="ChEBI" id="CHEBI:59789"/>
    </ligand>
</feature>
<dbReference type="InterPro" id="IPR029063">
    <property type="entry name" value="SAM-dependent_MTases_sf"/>
</dbReference>
<comment type="pathway">
    <text evidence="5">Quinol/quinone metabolism; menaquinone biosynthesis; menaquinol from 1,4-dihydroxy-2-naphthoate: step 2/2.</text>
</comment>
<feature type="binding site" evidence="5">
    <location>
        <begin position="157"/>
        <end position="158"/>
    </location>
    <ligand>
        <name>S-adenosyl-L-methionine</name>
        <dbReference type="ChEBI" id="CHEBI:59789"/>
    </ligand>
</feature>
<dbReference type="CDD" id="cd02440">
    <property type="entry name" value="AdoMet_MTases"/>
    <property type="match status" value="1"/>
</dbReference>
<dbReference type="NCBIfam" id="TIGR01934">
    <property type="entry name" value="MenG_MenH_UbiE"/>
    <property type="match status" value="1"/>
</dbReference>
<dbReference type="PROSITE" id="PS01184">
    <property type="entry name" value="UBIE_2"/>
    <property type="match status" value="1"/>
</dbReference>
<proteinExistence type="inferred from homology"/>
<dbReference type="PROSITE" id="PS51608">
    <property type="entry name" value="SAM_MT_UBIE"/>
    <property type="match status" value="1"/>
</dbReference>
<dbReference type="Gene3D" id="3.40.50.150">
    <property type="entry name" value="Vaccinia Virus protein VP39"/>
    <property type="match status" value="1"/>
</dbReference>
<dbReference type="UniPathway" id="UPA00079">
    <property type="reaction ID" value="UER00169"/>
</dbReference>
<keyword evidence="3 5" id="KW-0808">Transferase</keyword>
<comment type="catalytic activity">
    <reaction evidence="5">
        <text>a 2-demethylmenaquinol + S-adenosyl-L-methionine = a menaquinol + S-adenosyl-L-homocysteine + H(+)</text>
        <dbReference type="Rhea" id="RHEA:42640"/>
        <dbReference type="Rhea" id="RHEA-COMP:9539"/>
        <dbReference type="Rhea" id="RHEA-COMP:9563"/>
        <dbReference type="ChEBI" id="CHEBI:15378"/>
        <dbReference type="ChEBI" id="CHEBI:18151"/>
        <dbReference type="ChEBI" id="CHEBI:55437"/>
        <dbReference type="ChEBI" id="CHEBI:57856"/>
        <dbReference type="ChEBI" id="CHEBI:59789"/>
        <dbReference type="EC" id="2.1.1.163"/>
    </reaction>
</comment>